<dbReference type="EMBL" id="DVOH01000046">
    <property type="protein sequence ID" value="HIV00638.1"/>
    <property type="molecule type" value="Genomic_DNA"/>
</dbReference>
<reference evidence="1" key="1">
    <citation type="submission" date="2020-10" db="EMBL/GenBank/DDBJ databases">
        <authorList>
            <person name="Gilroy R."/>
        </authorList>
    </citation>
    <scope>NUCLEOTIDE SEQUENCE</scope>
    <source>
        <strain evidence="1">23406</strain>
    </source>
</reference>
<evidence type="ECO:0000313" key="2">
    <source>
        <dbReference type="Proteomes" id="UP000886891"/>
    </source>
</evidence>
<proteinExistence type="predicted"/>
<comment type="caution">
    <text evidence="1">The sequence shown here is derived from an EMBL/GenBank/DDBJ whole genome shotgun (WGS) entry which is preliminary data.</text>
</comment>
<dbReference type="InterPro" id="IPR029058">
    <property type="entry name" value="AB_hydrolase_fold"/>
</dbReference>
<gene>
    <name evidence="1" type="ORF">IAB14_05970</name>
</gene>
<protein>
    <submittedName>
        <fullName evidence="1">Uncharacterized protein</fullName>
    </submittedName>
</protein>
<reference evidence="1" key="2">
    <citation type="journal article" date="2021" name="PeerJ">
        <title>Extensive microbial diversity within the chicken gut microbiome revealed by metagenomics and culture.</title>
        <authorList>
            <person name="Gilroy R."/>
            <person name="Ravi A."/>
            <person name="Getino M."/>
            <person name="Pursley I."/>
            <person name="Horton D.L."/>
            <person name="Alikhan N.F."/>
            <person name="Baker D."/>
            <person name="Gharbi K."/>
            <person name="Hall N."/>
            <person name="Watson M."/>
            <person name="Adriaenssens E.M."/>
            <person name="Foster-Nyarko E."/>
            <person name="Jarju S."/>
            <person name="Secka A."/>
            <person name="Antonio M."/>
            <person name="Oren A."/>
            <person name="Chaudhuri R.R."/>
            <person name="La Ragione R."/>
            <person name="Hildebrand F."/>
            <person name="Pallen M.J."/>
        </authorList>
    </citation>
    <scope>NUCLEOTIDE SEQUENCE</scope>
    <source>
        <strain evidence="1">23406</strain>
    </source>
</reference>
<name>A0A9D1SXF7_9FIRM</name>
<dbReference type="AlphaFoldDB" id="A0A9D1SXF7"/>
<organism evidence="1 2">
    <name type="scientific">Candidatus Stercoripulliclostridium merdipullorum</name>
    <dbReference type="NCBI Taxonomy" id="2840952"/>
    <lineage>
        <taxon>Bacteria</taxon>
        <taxon>Bacillati</taxon>
        <taxon>Bacillota</taxon>
        <taxon>Clostridia</taxon>
        <taxon>Eubacteriales</taxon>
        <taxon>Candidatus Stercoripulliclostridium</taxon>
    </lineage>
</organism>
<sequence length="542" mass="59149">MEYKVLLPQTIWQNHDPSAGDFAAEIVEQDEGRARYLINAYPATGDTVRVSVRIFKPRGDVAGTLVVVPEYHRIPDRTFTERLVAEGFCVVLPDLSGLDGTVFPPALEYGFYDRAGEHLQKVMPTALQTSQYLYTVILKRTLAFLAASEGYDYGVPCLVGLGDAVEVAMQAAGSGAAVKGIAAVNGAGYREYIRLNKYGEEKEFEIDDERMCWLTGVASVAYAKHVDVPVFLAVGTNSKIADVDRVNNLAALLPSGYITTVFSPMAGEYIDADAFCSLCLWLRNLFGEGMLPTCPAVAVRVSEDGKVYIDVDCDPAMIIEKVDIYYSTGMFNHRLRDWHKQDGIGISYNQYLASPEINDADAPLFTFANVHYAGGLTLSSLVEYAALGGMSVRAEPKTPPRVVYAASQGTDPFVEGSEAPVLFVPRLRIVHPSDGPDGLYSEGGLKTYRVDTGSIAETAFLQMDFFAASDKEVSVTLERLTPAGITAYTANCFVSDTKGMFKGVRFRSSDFKDGRMMPLVGWKDVRSVEIKGDVALGNVLFV</sequence>
<dbReference type="Gene3D" id="3.40.50.1820">
    <property type="entry name" value="alpha/beta hydrolase"/>
    <property type="match status" value="1"/>
</dbReference>
<dbReference type="SUPFAM" id="SSF53474">
    <property type="entry name" value="alpha/beta-Hydrolases"/>
    <property type="match status" value="1"/>
</dbReference>
<evidence type="ECO:0000313" key="1">
    <source>
        <dbReference type="EMBL" id="HIV00638.1"/>
    </source>
</evidence>
<dbReference type="Proteomes" id="UP000886891">
    <property type="component" value="Unassembled WGS sequence"/>
</dbReference>
<accession>A0A9D1SXF7</accession>